<protein>
    <submittedName>
        <fullName evidence="1">Uncharacterized protein</fullName>
    </submittedName>
</protein>
<dbReference type="EMBL" id="BK014726">
    <property type="protein sequence ID" value="DAD72825.1"/>
    <property type="molecule type" value="Genomic_DNA"/>
</dbReference>
<evidence type="ECO:0000313" key="1">
    <source>
        <dbReference type="EMBL" id="DAD72825.1"/>
    </source>
</evidence>
<accession>A0A8S5LS31</accession>
<sequence length="152" mass="17527">MPVSKKRKKTTSKRRFGSTKYIPDVINLAFKYIHAHYKPKNDEFHIYLNLVCNDAPIIVSGYIDPDKSYFTGIRIHNPKPKKGHTAQTVYITRKDAPNFFANVKAYVDTVGDLLDANEQIPVLDIQNDGAYFDDKTLGDYRKLIYPQEMQIL</sequence>
<proteinExistence type="predicted"/>
<name>A0A8S5LS31_9CAUD</name>
<reference evidence="1" key="1">
    <citation type="journal article" date="2021" name="Proc. Natl. Acad. Sci. U.S.A.">
        <title>A Catalog of Tens of Thousands of Viruses from Human Metagenomes Reveals Hidden Associations with Chronic Diseases.</title>
        <authorList>
            <person name="Tisza M.J."/>
            <person name="Buck C.B."/>
        </authorList>
    </citation>
    <scope>NUCLEOTIDE SEQUENCE</scope>
    <source>
        <strain evidence="1">CtYBm1</strain>
    </source>
</reference>
<organism evidence="1">
    <name type="scientific">Siphoviridae sp. ctYBm1</name>
    <dbReference type="NCBI Taxonomy" id="2826374"/>
    <lineage>
        <taxon>Viruses</taxon>
        <taxon>Duplodnaviria</taxon>
        <taxon>Heunggongvirae</taxon>
        <taxon>Uroviricota</taxon>
        <taxon>Caudoviricetes</taxon>
    </lineage>
</organism>